<comment type="caution">
    <text evidence="2">The sequence shown here is derived from an EMBL/GenBank/DDBJ whole genome shotgun (WGS) entry which is preliminary data.</text>
</comment>
<evidence type="ECO:0000313" key="3">
    <source>
        <dbReference type="Proteomes" id="UP001177670"/>
    </source>
</evidence>
<reference evidence="2" key="1">
    <citation type="submission" date="2021-10" db="EMBL/GenBank/DDBJ databases">
        <title>Melipona bicolor Genome sequencing and assembly.</title>
        <authorList>
            <person name="Araujo N.S."/>
            <person name="Arias M.C."/>
        </authorList>
    </citation>
    <scope>NUCLEOTIDE SEQUENCE</scope>
    <source>
        <strain evidence="2">USP_2M_L1-L4_2017</strain>
        <tissue evidence="2">Whole body</tissue>
    </source>
</reference>
<evidence type="ECO:0000256" key="1">
    <source>
        <dbReference type="SAM" id="MobiDB-lite"/>
    </source>
</evidence>
<dbReference type="EMBL" id="JAHYIQ010000009">
    <property type="protein sequence ID" value="KAK1129119.1"/>
    <property type="molecule type" value="Genomic_DNA"/>
</dbReference>
<name>A0AA40KQK8_9HYME</name>
<dbReference type="AlphaFoldDB" id="A0AA40KQK8"/>
<proteinExistence type="predicted"/>
<sequence>MSEIDSPRIRHALPASNKYPASGSFRNFLKRSPVTGKTRESRSKDDRTVRISGKGGRTNVKVEEDEEANGRSTGRG</sequence>
<evidence type="ECO:0000313" key="2">
    <source>
        <dbReference type="EMBL" id="KAK1129119.1"/>
    </source>
</evidence>
<dbReference type="Proteomes" id="UP001177670">
    <property type="component" value="Unassembled WGS sequence"/>
</dbReference>
<protein>
    <submittedName>
        <fullName evidence="2">Uncharacterized protein</fullName>
    </submittedName>
</protein>
<accession>A0AA40KQK8</accession>
<feature type="region of interest" description="Disordered" evidence="1">
    <location>
        <begin position="1"/>
        <end position="76"/>
    </location>
</feature>
<gene>
    <name evidence="2" type="ORF">K0M31_020249</name>
</gene>
<organism evidence="2 3">
    <name type="scientific">Melipona bicolor</name>
    <dbReference type="NCBI Taxonomy" id="60889"/>
    <lineage>
        <taxon>Eukaryota</taxon>
        <taxon>Metazoa</taxon>
        <taxon>Ecdysozoa</taxon>
        <taxon>Arthropoda</taxon>
        <taxon>Hexapoda</taxon>
        <taxon>Insecta</taxon>
        <taxon>Pterygota</taxon>
        <taxon>Neoptera</taxon>
        <taxon>Endopterygota</taxon>
        <taxon>Hymenoptera</taxon>
        <taxon>Apocrita</taxon>
        <taxon>Aculeata</taxon>
        <taxon>Apoidea</taxon>
        <taxon>Anthophila</taxon>
        <taxon>Apidae</taxon>
        <taxon>Melipona</taxon>
    </lineage>
</organism>
<keyword evidence="3" id="KW-1185">Reference proteome</keyword>
<feature type="compositionally biased region" description="Basic and acidic residues" evidence="1">
    <location>
        <begin position="37"/>
        <end position="49"/>
    </location>
</feature>